<comment type="caution">
    <text evidence="3">The sequence shown here is derived from an EMBL/GenBank/DDBJ whole genome shotgun (WGS) entry which is preliminary data.</text>
</comment>
<accession>A0A8S1Q5J4</accession>
<evidence type="ECO:0000313" key="3">
    <source>
        <dbReference type="EMBL" id="CAD8110573.1"/>
    </source>
</evidence>
<evidence type="ECO:0000256" key="2">
    <source>
        <dbReference type="SAM" id="Phobius"/>
    </source>
</evidence>
<dbReference type="OMA" id="ETQPQYK"/>
<keyword evidence="4" id="KW-1185">Reference proteome</keyword>
<keyword evidence="2" id="KW-0812">Transmembrane</keyword>
<keyword evidence="1" id="KW-0175">Coiled coil</keyword>
<protein>
    <submittedName>
        <fullName evidence="3">Uncharacterized protein</fullName>
    </submittedName>
</protein>
<dbReference type="EMBL" id="CAJJDM010000148">
    <property type="protein sequence ID" value="CAD8110573.1"/>
    <property type="molecule type" value="Genomic_DNA"/>
</dbReference>
<proteinExistence type="predicted"/>
<dbReference type="Proteomes" id="UP000688137">
    <property type="component" value="Unassembled WGS sequence"/>
</dbReference>
<dbReference type="AlphaFoldDB" id="A0A8S1Q5J4"/>
<gene>
    <name evidence="3" type="ORF">PPRIM_AZ9-3.1.T1440126</name>
</gene>
<keyword evidence="2" id="KW-1133">Transmembrane helix</keyword>
<feature type="transmembrane region" description="Helical" evidence="2">
    <location>
        <begin position="258"/>
        <end position="276"/>
    </location>
</feature>
<keyword evidence="2" id="KW-0472">Membrane</keyword>
<sequence length="278" mass="32215">MSFIKLIGIDNQEIVFEENKNSVKEIKLLCIAKLERRIKIKVKTTDPDVFQVVGKPLVFTDIDQKGVLLIKANSAKKRDNGKDKIRIEAYDYEDSLPQSAFGSSDLKPPNIQEIILTVRVLSNKTNQQVNDQNLVESQSLLDKQMDLIAESKLITYPSKFGYDYKFLSSNVKFDNVVERQKSEFLSMYQQKSQINTSNIRVEKQPQYKQEYEQYLILTDEQEKELFKLSELKNKLQRQKLKQQQIVETPKPKQLNTLHIGYAIITVILSFMIGMLAKT</sequence>
<organism evidence="3 4">
    <name type="scientific">Paramecium primaurelia</name>
    <dbReference type="NCBI Taxonomy" id="5886"/>
    <lineage>
        <taxon>Eukaryota</taxon>
        <taxon>Sar</taxon>
        <taxon>Alveolata</taxon>
        <taxon>Ciliophora</taxon>
        <taxon>Intramacronucleata</taxon>
        <taxon>Oligohymenophorea</taxon>
        <taxon>Peniculida</taxon>
        <taxon>Parameciidae</taxon>
        <taxon>Paramecium</taxon>
    </lineage>
</organism>
<reference evidence="3" key="1">
    <citation type="submission" date="2021-01" db="EMBL/GenBank/DDBJ databases">
        <authorList>
            <consortium name="Genoscope - CEA"/>
            <person name="William W."/>
        </authorList>
    </citation>
    <scope>NUCLEOTIDE SEQUENCE</scope>
</reference>
<feature type="coiled-coil region" evidence="1">
    <location>
        <begin position="218"/>
        <end position="248"/>
    </location>
</feature>
<name>A0A8S1Q5J4_PARPR</name>
<evidence type="ECO:0000256" key="1">
    <source>
        <dbReference type="SAM" id="Coils"/>
    </source>
</evidence>
<evidence type="ECO:0000313" key="4">
    <source>
        <dbReference type="Proteomes" id="UP000688137"/>
    </source>
</evidence>